<evidence type="ECO:0000256" key="1">
    <source>
        <dbReference type="SAM" id="Coils"/>
    </source>
</evidence>
<dbReference type="EMBL" id="CAJZBQ010000045">
    <property type="protein sequence ID" value="CAG9328092.1"/>
    <property type="molecule type" value="Genomic_DNA"/>
</dbReference>
<proteinExistence type="predicted"/>
<feature type="coiled-coil region" evidence="1">
    <location>
        <begin position="148"/>
        <end position="182"/>
    </location>
</feature>
<organism evidence="3 4">
    <name type="scientific">Blepharisma stoltei</name>
    <dbReference type="NCBI Taxonomy" id="1481888"/>
    <lineage>
        <taxon>Eukaryota</taxon>
        <taxon>Sar</taxon>
        <taxon>Alveolata</taxon>
        <taxon>Ciliophora</taxon>
        <taxon>Postciliodesmatophora</taxon>
        <taxon>Heterotrichea</taxon>
        <taxon>Heterotrichida</taxon>
        <taxon>Blepharismidae</taxon>
        <taxon>Blepharisma</taxon>
    </lineage>
</organism>
<reference evidence="3" key="1">
    <citation type="submission" date="2021-09" db="EMBL/GenBank/DDBJ databases">
        <authorList>
            <consortium name="AG Swart"/>
            <person name="Singh M."/>
            <person name="Singh A."/>
            <person name="Seah K."/>
            <person name="Emmerich C."/>
        </authorList>
    </citation>
    <scope>NUCLEOTIDE SEQUENCE</scope>
    <source>
        <strain evidence="3">ATCC30299</strain>
    </source>
</reference>
<accession>A0AAU9JP60</accession>
<feature type="compositionally biased region" description="Polar residues" evidence="2">
    <location>
        <begin position="85"/>
        <end position="94"/>
    </location>
</feature>
<feature type="compositionally biased region" description="Polar residues" evidence="2">
    <location>
        <begin position="38"/>
        <end position="65"/>
    </location>
</feature>
<evidence type="ECO:0000313" key="4">
    <source>
        <dbReference type="Proteomes" id="UP001162131"/>
    </source>
</evidence>
<gene>
    <name evidence="3" type="ORF">BSTOLATCC_MIC45550</name>
</gene>
<feature type="compositionally biased region" description="Basic residues" evidence="2">
    <location>
        <begin position="1"/>
        <end position="11"/>
    </location>
</feature>
<feature type="region of interest" description="Disordered" evidence="2">
    <location>
        <begin position="1"/>
        <end position="65"/>
    </location>
</feature>
<dbReference type="Proteomes" id="UP001162131">
    <property type="component" value="Unassembled WGS sequence"/>
</dbReference>
<feature type="compositionally biased region" description="Polar residues" evidence="2">
    <location>
        <begin position="112"/>
        <end position="122"/>
    </location>
</feature>
<protein>
    <submittedName>
        <fullName evidence="3">Uncharacterized protein</fullName>
    </submittedName>
</protein>
<evidence type="ECO:0000313" key="3">
    <source>
        <dbReference type="EMBL" id="CAG9328092.1"/>
    </source>
</evidence>
<keyword evidence="1" id="KW-0175">Coiled coil</keyword>
<keyword evidence="4" id="KW-1185">Reference proteome</keyword>
<sequence>MLFTYKPRHSRANSQPSSDLKSHAVSRSKPASILLKNQVKNEFPSTFGSKRSIKSAQSIQAQEPLFSLSTDPSFLEKTGEFPNKDLSQQSFDSGQSRKKFPHDFRVLHSRTPDLNNRNSSHQKMLESRKEKKRKYSSSADYEAKNKDYAHLNKLFNKLIEEQQELKKKLQSHEDLIQKFNIDNFSRNSDVENMDRIHNKYPVIAKSYNENSYFDGNSIDEGGNKKVDLITFRLGESWTEQKKKQRFPRDVFSSRKKFRCQIN</sequence>
<dbReference type="AlphaFoldDB" id="A0AAU9JP60"/>
<feature type="region of interest" description="Disordered" evidence="2">
    <location>
        <begin position="77"/>
        <end position="141"/>
    </location>
</feature>
<name>A0AAU9JP60_9CILI</name>
<evidence type="ECO:0000256" key="2">
    <source>
        <dbReference type="SAM" id="MobiDB-lite"/>
    </source>
</evidence>
<comment type="caution">
    <text evidence="3">The sequence shown here is derived from an EMBL/GenBank/DDBJ whole genome shotgun (WGS) entry which is preliminary data.</text>
</comment>